<reference evidence="2" key="1">
    <citation type="submission" date="2022-08" db="EMBL/GenBank/DDBJ databases">
        <authorList>
            <person name="Gutierrez-Valencia J."/>
        </authorList>
    </citation>
    <scope>NUCLEOTIDE SEQUENCE</scope>
</reference>
<sequence length="404" mass="44292">MVLFPSFFNGLARTMSSSSSSLKKTKSLERDAAAAGGGGKEAAEELTKDAKRNELILSSSGIVKSTKSNNFASVCSRRGQKGVNQDCLVVWEEFGCQEDMTFCGVFDGHGPWGHVVAKKVRESVPPSLLCNWQRTLQSSLNVEMELGGLLNQNEDDLILRHSNQQHRFDIWKESYLETYAAIDQQLKQSHPKIDTFFSGTTALTIVKQRNHLVIANVGDSRAVLATISDNGALSAVQLTVDFKPNLPEEAERIKSCRGRVFCLQDEPGVYRVWRQSGKTPGLAISRAFGDYCLKEFGLISVPEVTQLSITSRDQFMILASDGVWDVVSNQEAVRIVAAAATAVGDGGGREKCARRLVEYASRAWKRKRGGVAMDDMSAICLFFHEVEPSPGGDGAESEKKKCLD</sequence>
<proteinExistence type="predicted"/>
<evidence type="ECO:0000313" key="3">
    <source>
        <dbReference type="Proteomes" id="UP001154282"/>
    </source>
</evidence>
<dbReference type="PROSITE" id="PS51746">
    <property type="entry name" value="PPM_2"/>
    <property type="match status" value="1"/>
</dbReference>
<dbReference type="SMART" id="SM00332">
    <property type="entry name" value="PP2Cc"/>
    <property type="match status" value="1"/>
</dbReference>
<name>A0AAV0Q3S0_9ROSI</name>
<dbReference type="InterPro" id="IPR036457">
    <property type="entry name" value="PPM-type-like_dom_sf"/>
</dbReference>
<evidence type="ECO:0000259" key="1">
    <source>
        <dbReference type="PROSITE" id="PS51746"/>
    </source>
</evidence>
<dbReference type="InterPro" id="IPR015655">
    <property type="entry name" value="PP2C"/>
</dbReference>
<dbReference type="GO" id="GO:0004722">
    <property type="term" value="F:protein serine/threonine phosphatase activity"/>
    <property type="evidence" value="ECO:0007669"/>
    <property type="project" value="InterPro"/>
</dbReference>
<keyword evidence="3" id="KW-1185">Reference proteome</keyword>
<dbReference type="Proteomes" id="UP001154282">
    <property type="component" value="Unassembled WGS sequence"/>
</dbReference>
<dbReference type="InterPro" id="IPR001932">
    <property type="entry name" value="PPM-type_phosphatase-like_dom"/>
</dbReference>
<comment type="caution">
    <text evidence="2">The sequence shown here is derived from an EMBL/GenBank/DDBJ whole genome shotgun (WGS) entry which is preliminary data.</text>
</comment>
<dbReference type="CDD" id="cd00143">
    <property type="entry name" value="PP2Cc"/>
    <property type="match status" value="1"/>
</dbReference>
<dbReference type="AlphaFoldDB" id="A0AAV0Q3S0"/>
<accession>A0AAV0Q3S0</accession>
<dbReference type="SUPFAM" id="SSF81606">
    <property type="entry name" value="PP2C-like"/>
    <property type="match status" value="1"/>
</dbReference>
<feature type="domain" description="PPM-type phosphatase" evidence="1">
    <location>
        <begin position="71"/>
        <end position="383"/>
    </location>
</feature>
<evidence type="ECO:0000313" key="2">
    <source>
        <dbReference type="EMBL" id="CAI0540104.1"/>
    </source>
</evidence>
<dbReference type="Gene3D" id="3.60.40.10">
    <property type="entry name" value="PPM-type phosphatase domain"/>
    <property type="match status" value="1"/>
</dbReference>
<protein>
    <recommendedName>
        <fullName evidence="1">PPM-type phosphatase domain-containing protein</fullName>
    </recommendedName>
</protein>
<dbReference type="EMBL" id="CAMGYJ010000009">
    <property type="protein sequence ID" value="CAI0540104.1"/>
    <property type="molecule type" value="Genomic_DNA"/>
</dbReference>
<gene>
    <name evidence="2" type="ORF">LITE_LOCUS41544</name>
</gene>
<organism evidence="2 3">
    <name type="scientific">Linum tenue</name>
    <dbReference type="NCBI Taxonomy" id="586396"/>
    <lineage>
        <taxon>Eukaryota</taxon>
        <taxon>Viridiplantae</taxon>
        <taxon>Streptophyta</taxon>
        <taxon>Embryophyta</taxon>
        <taxon>Tracheophyta</taxon>
        <taxon>Spermatophyta</taxon>
        <taxon>Magnoliopsida</taxon>
        <taxon>eudicotyledons</taxon>
        <taxon>Gunneridae</taxon>
        <taxon>Pentapetalae</taxon>
        <taxon>rosids</taxon>
        <taxon>fabids</taxon>
        <taxon>Malpighiales</taxon>
        <taxon>Linaceae</taxon>
        <taxon>Linum</taxon>
    </lineage>
</organism>
<dbReference type="Pfam" id="PF00481">
    <property type="entry name" value="PP2C"/>
    <property type="match status" value="1"/>
</dbReference>
<dbReference type="PANTHER" id="PTHR47992">
    <property type="entry name" value="PROTEIN PHOSPHATASE"/>
    <property type="match status" value="1"/>
</dbReference>